<feature type="transmembrane region" description="Helical" evidence="1">
    <location>
        <begin position="180"/>
        <end position="202"/>
    </location>
</feature>
<name>A0A9W4IFI4_9EURO</name>
<protein>
    <recommendedName>
        <fullName evidence="5">Actin cortical patch SUR7/pH-response regulator PalI</fullName>
    </recommendedName>
</protein>
<dbReference type="PANTHER" id="PTHR28019">
    <property type="entry name" value="CELL MEMBRANE PROTEIN YLR413W-RELATED"/>
    <property type="match status" value="1"/>
</dbReference>
<feature type="transmembrane region" description="Helical" evidence="1">
    <location>
        <begin position="261"/>
        <end position="285"/>
    </location>
</feature>
<sequence>MKFSTKSRLDQLVSTTALSFSVAVLVCLSFIFVGCSSPSSPRGLHFLKVDLEDFPKLRDLRTRDSFNIDAAPTSSGVRNAVEGVVPSIDTSPNEAINAAASVASDTIQAQIHNLKSHLPRYYIVGLWGYCQARNGSEMVCSDPSTSFSFDLYAVLDSTPIKVRDILPDIDQSLISGYRRLSQSVICLYISGFVTTTLTLVLAGRKVFFSTSSMLLAIFCTLSSMLITAATFLTTVMYGVVASKMKNTLQPYGVEVILGAKMFTTAWLAVFFSIGCSTIWLVHLFCCCI</sequence>
<dbReference type="GO" id="GO:0005886">
    <property type="term" value="C:plasma membrane"/>
    <property type="evidence" value="ECO:0007669"/>
    <property type="project" value="InterPro"/>
</dbReference>
<organism evidence="2 4">
    <name type="scientific">Penicillium salamii</name>
    <dbReference type="NCBI Taxonomy" id="1612424"/>
    <lineage>
        <taxon>Eukaryota</taxon>
        <taxon>Fungi</taxon>
        <taxon>Dikarya</taxon>
        <taxon>Ascomycota</taxon>
        <taxon>Pezizomycotina</taxon>
        <taxon>Eurotiomycetes</taxon>
        <taxon>Eurotiomycetidae</taxon>
        <taxon>Eurotiales</taxon>
        <taxon>Aspergillaceae</taxon>
        <taxon>Penicillium</taxon>
    </lineage>
</organism>
<dbReference type="AlphaFoldDB" id="A0A9W4IFI4"/>
<proteinExistence type="predicted"/>
<keyword evidence="4" id="KW-1185">Reference proteome</keyword>
<evidence type="ECO:0000313" key="4">
    <source>
        <dbReference type="Proteomes" id="UP001152649"/>
    </source>
</evidence>
<comment type="caution">
    <text evidence="2">The sequence shown here is derived from an EMBL/GenBank/DDBJ whole genome shotgun (WGS) entry which is preliminary data.</text>
</comment>
<keyword evidence="1" id="KW-0472">Membrane</keyword>
<keyword evidence="1" id="KW-0812">Transmembrane</keyword>
<evidence type="ECO:0008006" key="5">
    <source>
        <dbReference type="Google" id="ProtNLM"/>
    </source>
</evidence>
<dbReference type="EMBL" id="CAJVPG010000037">
    <property type="protein sequence ID" value="CAG8269034.1"/>
    <property type="molecule type" value="Genomic_DNA"/>
</dbReference>
<gene>
    <name evidence="3" type="ORF">PSALAMII_LOCUS10739</name>
    <name evidence="2" type="ORF">PSALAMII_LOCUS1125</name>
</gene>
<feature type="transmembrane region" description="Helical" evidence="1">
    <location>
        <begin position="12"/>
        <end position="33"/>
    </location>
</feature>
<reference evidence="2" key="1">
    <citation type="submission" date="2021-07" db="EMBL/GenBank/DDBJ databases">
        <authorList>
            <person name="Branca A.L. A."/>
        </authorList>
    </citation>
    <scope>NUCLEOTIDE SEQUENCE</scope>
</reference>
<dbReference type="Proteomes" id="UP001152646">
    <property type="component" value="Unassembled WGS sequence"/>
</dbReference>
<dbReference type="PROSITE" id="PS51257">
    <property type="entry name" value="PROKAR_LIPOPROTEIN"/>
    <property type="match status" value="1"/>
</dbReference>
<keyword evidence="1" id="KW-1133">Transmembrane helix</keyword>
<evidence type="ECO:0000313" key="2">
    <source>
        <dbReference type="EMBL" id="CAG8269034.1"/>
    </source>
</evidence>
<dbReference type="GO" id="GO:0051285">
    <property type="term" value="C:cell cortex of cell tip"/>
    <property type="evidence" value="ECO:0007669"/>
    <property type="project" value="TreeGrafter"/>
</dbReference>
<dbReference type="InterPro" id="IPR009571">
    <property type="entry name" value="SUR7/Rim9-like_fungi"/>
</dbReference>
<dbReference type="InterPro" id="IPR052413">
    <property type="entry name" value="SUR7_domain"/>
</dbReference>
<dbReference type="GO" id="GO:0031505">
    <property type="term" value="P:fungal-type cell wall organization"/>
    <property type="evidence" value="ECO:0007669"/>
    <property type="project" value="TreeGrafter"/>
</dbReference>
<evidence type="ECO:0000256" key="1">
    <source>
        <dbReference type="SAM" id="Phobius"/>
    </source>
</evidence>
<feature type="transmembrane region" description="Helical" evidence="1">
    <location>
        <begin position="214"/>
        <end position="241"/>
    </location>
</feature>
<dbReference type="Pfam" id="PF06687">
    <property type="entry name" value="SUR7"/>
    <property type="match status" value="1"/>
</dbReference>
<dbReference type="PANTHER" id="PTHR28019:SF2">
    <property type="entry name" value="CELL MEMBRANE PROTEIN YLR413W-RELATED"/>
    <property type="match status" value="1"/>
</dbReference>
<dbReference type="EMBL" id="CAJVPA010000258">
    <property type="protein sequence ID" value="CAG8425958.1"/>
    <property type="molecule type" value="Genomic_DNA"/>
</dbReference>
<dbReference type="Proteomes" id="UP001152649">
    <property type="component" value="Unassembled WGS sequence"/>
</dbReference>
<accession>A0A9W4IFI4</accession>
<dbReference type="OrthoDB" id="2790530at2759"/>
<evidence type="ECO:0000313" key="3">
    <source>
        <dbReference type="EMBL" id="CAG8425958.1"/>
    </source>
</evidence>